<evidence type="ECO:0000256" key="12">
    <source>
        <dbReference type="SAM" id="SignalP"/>
    </source>
</evidence>
<keyword evidence="6" id="KW-0735">Signal-anchor</keyword>
<dbReference type="PANTHER" id="PTHR11987">
    <property type="entry name" value="ALPHA-2,8-SIALYLTRANSFERASE"/>
    <property type="match status" value="1"/>
</dbReference>
<evidence type="ECO:0000256" key="6">
    <source>
        <dbReference type="ARBA" id="ARBA00022968"/>
    </source>
</evidence>
<evidence type="ECO:0000256" key="8">
    <source>
        <dbReference type="ARBA" id="ARBA00023034"/>
    </source>
</evidence>
<dbReference type="PANTHER" id="PTHR11987:SF36">
    <property type="entry name" value="SIA-ALPHA-2,3-GAL-BETA-1,4-GLCNAC-R:ALPHA 2,8-SIALYLTRANSFERASE"/>
    <property type="match status" value="1"/>
</dbReference>
<evidence type="ECO:0000256" key="1">
    <source>
        <dbReference type="ARBA" id="ARBA00004323"/>
    </source>
</evidence>
<proteinExistence type="inferred from homology"/>
<comment type="subcellular location">
    <subcellularLocation>
        <location evidence="1">Golgi apparatus membrane</location>
        <topology evidence="1">Single-pass type II membrane protein</topology>
    </subcellularLocation>
</comment>
<dbReference type="AlphaFoldDB" id="A0AAE0FSB7"/>
<evidence type="ECO:0000256" key="11">
    <source>
        <dbReference type="SAM" id="MobiDB-lite"/>
    </source>
</evidence>
<dbReference type="Gene3D" id="3.90.1480.20">
    <property type="entry name" value="Glycosyl transferase family 29"/>
    <property type="match status" value="1"/>
</dbReference>
<comment type="caution">
    <text evidence="13">The sequence shown here is derived from an EMBL/GenBank/DDBJ whole genome shotgun (WGS) entry which is preliminary data.</text>
</comment>
<comment type="similarity">
    <text evidence="2">Belongs to the glycosyltransferase 29 family.</text>
</comment>
<keyword evidence="8" id="KW-0333">Golgi apparatus</keyword>
<keyword evidence="4" id="KW-0808">Transferase</keyword>
<dbReference type="EMBL" id="LGRX02014235">
    <property type="protein sequence ID" value="KAK3264969.1"/>
    <property type="molecule type" value="Genomic_DNA"/>
</dbReference>
<keyword evidence="12" id="KW-0732">Signal</keyword>
<evidence type="ECO:0000256" key="9">
    <source>
        <dbReference type="ARBA" id="ARBA00023136"/>
    </source>
</evidence>
<keyword evidence="3" id="KW-0328">Glycosyltransferase</keyword>
<dbReference type="InterPro" id="IPR038578">
    <property type="entry name" value="GT29-like_sf"/>
</dbReference>
<dbReference type="InterPro" id="IPR050943">
    <property type="entry name" value="Glycosyltr_29_Sialyltrsf"/>
</dbReference>
<evidence type="ECO:0000256" key="3">
    <source>
        <dbReference type="ARBA" id="ARBA00022676"/>
    </source>
</evidence>
<keyword evidence="10" id="KW-0325">Glycoprotein</keyword>
<evidence type="ECO:0000256" key="7">
    <source>
        <dbReference type="ARBA" id="ARBA00022989"/>
    </source>
</evidence>
<sequence>MPSKARLPILAGLCVVTIRVLLLGEEQITYSRSIEEEINDSTSPPKPIARGHPTAGRRGSSPGGHSGGSKKKSMEVPEVELELDDGEEPADNDLALPKNKWPALLHPPQDIIMSRERLVNRSVLWQGTVDGERVSESHLLFAFPDPRNQDGQEKRLIHIEPEFLPVIPNSDLIRGSRFKSCAVVGNSGTLKNSRQGDAIDEHDIVIRINYAPIVGFERDVGRKVL</sequence>
<evidence type="ECO:0000256" key="2">
    <source>
        <dbReference type="ARBA" id="ARBA00006003"/>
    </source>
</evidence>
<evidence type="ECO:0000256" key="4">
    <source>
        <dbReference type="ARBA" id="ARBA00022679"/>
    </source>
</evidence>
<dbReference type="Proteomes" id="UP001190700">
    <property type="component" value="Unassembled WGS sequence"/>
</dbReference>
<evidence type="ECO:0000313" key="13">
    <source>
        <dbReference type="EMBL" id="KAK3264969.1"/>
    </source>
</evidence>
<organism evidence="13 14">
    <name type="scientific">Cymbomonas tetramitiformis</name>
    <dbReference type="NCBI Taxonomy" id="36881"/>
    <lineage>
        <taxon>Eukaryota</taxon>
        <taxon>Viridiplantae</taxon>
        <taxon>Chlorophyta</taxon>
        <taxon>Pyramimonadophyceae</taxon>
        <taxon>Pyramimonadales</taxon>
        <taxon>Pyramimonadaceae</taxon>
        <taxon>Cymbomonas</taxon>
    </lineage>
</organism>
<accession>A0AAE0FSB7</accession>
<dbReference type="InterPro" id="IPR001675">
    <property type="entry name" value="Glyco_trans_29"/>
</dbReference>
<keyword evidence="14" id="KW-1185">Reference proteome</keyword>
<name>A0AAE0FSB7_9CHLO</name>
<protein>
    <submittedName>
        <fullName evidence="13">Uncharacterized protein</fullName>
    </submittedName>
</protein>
<feature type="signal peptide" evidence="12">
    <location>
        <begin position="1"/>
        <end position="24"/>
    </location>
</feature>
<keyword evidence="5" id="KW-0812">Transmembrane</keyword>
<feature type="chain" id="PRO_5042136435" evidence="12">
    <location>
        <begin position="25"/>
        <end position="225"/>
    </location>
</feature>
<reference evidence="13 14" key="1">
    <citation type="journal article" date="2015" name="Genome Biol. Evol.">
        <title>Comparative Genomics of a Bacterivorous Green Alga Reveals Evolutionary Causalities and Consequences of Phago-Mixotrophic Mode of Nutrition.</title>
        <authorList>
            <person name="Burns J.A."/>
            <person name="Paasch A."/>
            <person name="Narechania A."/>
            <person name="Kim E."/>
        </authorList>
    </citation>
    <scope>NUCLEOTIDE SEQUENCE [LARGE SCALE GENOMIC DNA]</scope>
    <source>
        <strain evidence="13 14">PLY_AMNH</strain>
    </source>
</reference>
<feature type="compositionally biased region" description="Acidic residues" evidence="11">
    <location>
        <begin position="77"/>
        <end position="91"/>
    </location>
</feature>
<gene>
    <name evidence="13" type="ORF">CYMTET_26321</name>
</gene>
<dbReference type="GO" id="GO:0000139">
    <property type="term" value="C:Golgi membrane"/>
    <property type="evidence" value="ECO:0007669"/>
    <property type="project" value="UniProtKB-SubCell"/>
</dbReference>
<dbReference type="GO" id="GO:0008373">
    <property type="term" value="F:sialyltransferase activity"/>
    <property type="evidence" value="ECO:0007669"/>
    <property type="project" value="InterPro"/>
</dbReference>
<keyword evidence="9" id="KW-0472">Membrane</keyword>
<feature type="region of interest" description="Disordered" evidence="11">
    <location>
        <begin position="35"/>
        <end position="92"/>
    </location>
</feature>
<evidence type="ECO:0000313" key="14">
    <source>
        <dbReference type="Proteomes" id="UP001190700"/>
    </source>
</evidence>
<evidence type="ECO:0000256" key="10">
    <source>
        <dbReference type="ARBA" id="ARBA00023180"/>
    </source>
</evidence>
<keyword evidence="7" id="KW-1133">Transmembrane helix</keyword>
<evidence type="ECO:0000256" key="5">
    <source>
        <dbReference type="ARBA" id="ARBA00022692"/>
    </source>
</evidence>
<dbReference type="Pfam" id="PF00777">
    <property type="entry name" value="Glyco_transf_29"/>
    <property type="match status" value="1"/>
</dbReference>